<proteinExistence type="predicted"/>
<keyword evidence="2" id="KW-1185">Reference proteome</keyword>
<name>A0A8E2JRN9_9PEZI</name>
<sequence length="210" mass="24332">MESEQLEIGIGFLTSWEQMDLSSLEIPLASHAEIRLGEAEHVNGKPREPSPLEQPFMEQRYLFHLVNVSRRLLTQAFTNYEQALGNLPLIATRTPNGRSHASTAKRHSPANTIKKGMRKHIPGRRNSNTTAGSCLHDRIRLRSIKEEKLLGRFAVDYWGNIYGMRDLHLRRNWQAWVQTQRMLQEPLEFFGRQKIIVYHRGQRRPSKALA</sequence>
<accession>A0A8E2JRN9</accession>
<protein>
    <submittedName>
        <fullName evidence="1">Uncharacterized protein</fullName>
    </submittedName>
</protein>
<dbReference type="Proteomes" id="UP000250140">
    <property type="component" value="Unassembled WGS sequence"/>
</dbReference>
<evidence type="ECO:0000313" key="2">
    <source>
        <dbReference type="Proteomes" id="UP000250140"/>
    </source>
</evidence>
<dbReference type="EMBL" id="KV749936">
    <property type="protein sequence ID" value="OCL07008.1"/>
    <property type="molecule type" value="Genomic_DNA"/>
</dbReference>
<evidence type="ECO:0000313" key="1">
    <source>
        <dbReference type="EMBL" id="OCL07008.1"/>
    </source>
</evidence>
<dbReference type="AlphaFoldDB" id="A0A8E2JRN9"/>
<gene>
    <name evidence="1" type="ORF">AOQ84DRAFT_365328</name>
</gene>
<reference evidence="1 2" key="1">
    <citation type="journal article" date="2016" name="Nat. Commun.">
        <title>Ectomycorrhizal ecology is imprinted in the genome of the dominant symbiotic fungus Cenococcum geophilum.</title>
        <authorList>
            <consortium name="DOE Joint Genome Institute"/>
            <person name="Peter M."/>
            <person name="Kohler A."/>
            <person name="Ohm R.A."/>
            <person name="Kuo A."/>
            <person name="Krutzmann J."/>
            <person name="Morin E."/>
            <person name="Arend M."/>
            <person name="Barry K.W."/>
            <person name="Binder M."/>
            <person name="Choi C."/>
            <person name="Clum A."/>
            <person name="Copeland A."/>
            <person name="Grisel N."/>
            <person name="Haridas S."/>
            <person name="Kipfer T."/>
            <person name="LaButti K."/>
            <person name="Lindquist E."/>
            <person name="Lipzen A."/>
            <person name="Maire R."/>
            <person name="Meier B."/>
            <person name="Mihaltcheva S."/>
            <person name="Molinier V."/>
            <person name="Murat C."/>
            <person name="Poggeler S."/>
            <person name="Quandt C.A."/>
            <person name="Sperisen C."/>
            <person name="Tritt A."/>
            <person name="Tisserant E."/>
            <person name="Crous P.W."/>
            <person name="Henrissat B."/>
            <person name="Nehls U."/>
            <person name="Egli S."/>
            <person name="Spatafora J.W."/>
            <person name="Grigoriev I.V."/>
            <person name="Martin F.M."/>
        </authorList>
    </citation>
    <scope>NUCLEOTIDE SEQUENCE [LARGE SCALE GENOMIC DNA]</scope>
    <source>
        <strain evidence="1 2">CBS 207.34</strain>
    </source>
</reference>
<organism evidence="1 2">
    <name type="scientific">Glonium stellatum</name>
    <dbReference type="NCBI Taxonomy" id="574774"/>
    <lineage>
        <taxon>Eukaryota</taxon>
        <taxon>Fungi</taxon>
        <taxon>Dikarya</taxon>
        <taxon>Ascomycota</taxon>
        <taxon>Pezizomycotina</taxon>
        <taxon>Dothideomycetes</taxon>
        <taxon>Pleosporomycetidae</taxon>
        <taxon>Gloniales</taxon>
        <taxon>Gloniaceae</taxon>
        <taxon>Glonium</taxon>
    </lineage>
</organism>